<comment type="subcellular location">
    <subcellularLocation>
        <location evidence="1">Membrane</location>
        <topology evidence="1">Multi-pass membrane protein</topology>
    </subcellularLocation>
</comment>
<feature type="transmembrane region" description="Helical" evidence="8">
    <location>
        <begin position="67"/>
        <end position="87"/>
    </location>
</feature>
<dbReference type="PROSITE" id="PS00216">
    <property type="entry name" value="SUGAR_TRANSPORT_1"/>
    <property type="match status" value="1"/>
</dbReference>
<evidence type="ECO:0000313" key="11">
    <source>
        <dbReference type="Proteomes" id="UP000326532"/>
    </source>
</evidence>
<evidence type="ECO:0000256" key="8">
    <source>
        <dbReference type="SAM" id="Phobius"/>
    </source>
</evidence>
<keyword evidence="4 8" id="KW-0812">Transmembrane</keyword>
<evidence type="ECO:0000313" key="10">
    <source>
        <dbReference type="EMBL" id="KAB8204012.1"/>
    </source>
</evidence>
<dbReference type="InterPro" id="IPR036259">
    <property type="entry name" value="MFS_trans_sf"/>
</dbReference>
<evidence type="ECO:0000256" key="4">
    <source>
        <dbReference type="ARBA" id="ARBA00022692"/>
    </source>
</evidence>
<dbReference type="GO" id="GO:0016020">
    <property type="term" value="C:membrane"/>
    <property type="evidence" value="ECO:0007669"/>
    <property type="project" value="UniProtKB-SubCell"/>
</dbReference>
<sequence>MADSRTKPPIHWGTFFICLLISFGQFVGAYESVIIGTTLQKPDFMRRMGLWDSNGDKTAKYGSLEGAIVGLFQAGAVFGTIISAIVMTKWGRKAGLAFGCIVSLAGLGGMTGSMTVAEFLVFRFISGLGTWACGAADTASVAIPELSPPSHRGLFAGLNGVMIGLGVATASYVGMGFYFCDDEVASWRAPMGIPLFAPIAVLLTLPFLPESPRYLLLQEKPEEAQRVFDKLNPRSNTPAVDAYLDEEFNQMHQQAAYDRILDSSWKGLFTTPTYCRRIILGCTLAVLNQSTGVFVINNYGQTFYEQLGFSPSACQLLQGNRDLIAFLGNFVGSWIVDRIGRKAILLFAFAGCFSCVLLEGVMVALYADSDNMAGKNAGVAFLYLFLVFYGTGIDVGTYVYLGEMFPNHIRVKGVGLSLAAMNVAATIYLSVTSIAIASIGWKFFLVFVVITFVGMLWVVVFLPETRGLPLEEIETLFGNDQDIVVFTSGPPRTDVGAHDHEKGLVEHVET</sequence>
<dbReference type="GO" id="GO:0005351">
    <property type="term" value="F:carbohydrate:proton symporter activity"/>
    <property type="evidence" value="ECO:0007669"/>
    <property type="project" value="TreeGrafter"/>
</dbReference>
<dbReference type="PANTHER" id="PTHR48022">
    <property type="entry name" value="PLASTIDIC GLUCOSE TRANSPORTER 4"/>
    <property type="match status" value="1"/>
</dbReference>
<keyword evidence="5 8" id="KW-1133">Transmembrane helix</keyword>
<feature type="transmembrane region" description="Helical" evidence="8">
    <location>
        <begin position="94"/>
        <end position="114"/>
    </location>
</feature>
<feature type="transmembrane region" description="Helical" evidence="8">
    <location>
        <begin position="191"/>
        <end position="208"/>
    </location>
</feature>
<dbReference type="InterPro" id="IPR005829">
    <property type="entry name" value="Sugar_transporter_CS"/>
</dbReference>
<proteinExistence type="inferred from homology"/>
<feature type="transmembrane region" description="Helical" evidence="8">
    <location>
        <begin position="343"/>
        <end position="367"/>
    </location>
</feature>
<evidence type="ECO:0000256" key="3">
    <source>
        <dbReference type="ARBA" id="ARBA00022448"/>
    </source>
</evidence>
<comment type="similarity">
    <text evidence="2 7">Belongs to the major facilitator superfamily. Sugar transporter (TC 2.A.1.1) family.</text>
</comment>
<dbReference type="EMBL" id="ML734984">
    <property type="protein sequence ID" value="KAB8204012.1"/>
    <property type="molecule type" value="Genomic_DNA"/>
</dbReference>
<dbReference type="PANTHER" id="PTHR48022:SF11">
    <property type="entry name" value="MONOSACCHARIDE TRANSPORTER (HXT8), PUTATIVE (AFU_ORTHOLOGUE AFUA_2G08120)-RELATED"/>
    <property type="match status" value="1"/>
</dbReference>
<dbReference type="InterPro" id="IPR020846">
    <property type="entry name" value="MFS_dom"/>
</dbReference>
<dbReference type="OMA" id="HIAMFIT"/>
<gene>
    <name evidence="10" type="ORF">BDV34DRAFT_214140</name>
</gene>
<evidence type="ECO:0000256" key="6">
    <source>
        <dbReference type="ARBA" id="ARBA00023136"/>
    </source>
</evidence>
<dbReference type="SUPFAM" id="SSF103473">
    <property type="entry name" value="MFS general substrate transporter"/>
    <property type="match status" value="1"/>
</dbReference>
<organism evidence="10 11">
    <name type="scientific">Aspergillus parasiticus</name>
    <dbReference type="NCBI Taxonomy" id="5067"/>
    <lineage>
        <taxon>Eukaryota</taxon>
        <taxon>Fungi</taxon>
        <taxon>Dikarya</taxon>
        <taxon>Ascomycota</taxon>
        <taxon>Pezizomycotina</taxon>
        <taxon>Eurotiomycetes</taxon>
        <taxon>Eurotiomycetidae</taxon>
        <taxon>Eurotiales</taxon>
        <taxon>Aspergillaceae</taxon>
        <taxon>Aspergillus</taxon>
        <taxon>Aspergillus subgen. Circumdati</taxon>
    </lineage>
</organism>
<keyword evidence="11" id="KW-1185">Reference proteome</keyword>
<evidence type="ECO:0000256" key="7">
    <source>
        <dbReference type="RuleBase" id="RU003346"/>
    </source>
</evidence>
<dbReference type="PROSITE" id="PS50850">
    <property type="entry name" value="MFS"/>
    <property type="match status" value="1"/>
</dbReference>
<accession>A0A5N6DFM8</accession>
<dbReference type="InterPro" id="IPR005828">
    <property type="entry name" value="MFS_sugar_transport-like"/>
</dbReference>
<dbReference type="NCBIfam" id="TIGR00879">
    <property type="entry name" value="SP"/>
    <property type="match status" value="1"/>
</dbReference>
<feature type="transmembrane region" description="Helical" evidence="8">
    <location>
        <begin position="120"/>
        <end position="143"/>
    </location>
</feature>
<feature type="transmembrane region" description="Helical" evidence="8">
    <location>
        <begin position="413"/>
        <end position="437"/>
    </location>
</feature>
<keyword evidence="6 8" id="KW-0472">Membrane</keyword>
<feature type="transmembrane region" description="Helical" evidence="8">
    <location>
        <begin position="443"/>
        <end position="462"/>
    </location>
</feature>
<keyword evidence="3 7" id="KW-0813">Transport</keyword>
<reference evidence="10 11" key="1">
    <citation type="submission" date="2019-04" db="EMBL/GenBank/DDBJ databases">
        <title>Fungal friends and foes A comparative genomics study of 23 Aspergillus species from section Flavi.</title>
        <authorList>
            <consortium name="DOE Joint Genome Institute"/>
            <person name="Kjaerbolling I."/>
            <person name="Vesth T.C."/>
            <person name="Frisvad J.C."/>
            <person name="Nybo J.L."/>
            <person name="Theobald S."/>
            <person name="Kildgaard S."/>
            <person name="Petersen T.I."/>
            <person name="Kuo A."/>
            <person name="Sato A."/>
            <person name="Lyhne E.K."/>
            <person name="Kogle M.E."/>
            <person name="Wiebenga A."/>
            <person name="Kun R.S."/>
            <person name="Lubbers R.J."/>
            <person name="Makela M.R."/>
            <person name="Barry K."/>
            <person name="Chovatia M."/>
            <person name="Clum A."/>
            <person name="Daum C."/>
            <person name="Haridas S."/>
            <person name="He G."/>
            <person name="LaButti K."/>
            <person name="Lipzen A."/>
            <person name="Mondo S."/>
            <person name="Pangilinan J."/>
            <person name="Riley R."/>
            <person name="Salamov A."/>
            <person name="Simmons B.A."/>
            <person name="Magnuson J.K."/>
            <person name="Henrissat B."/>
            <person name="Mortensen U.H."/>
            <person name="Larsen T.O."/>
            <person name="De vries R.P."/>
            <person name="Grigoriev I.V."/>
            <person name="Machida M."/>
            <person name="Baker S.E."/>
            <person name="Andersen M.R."/>
        </authorList>
    </citation>
    <scope>NUCLEOTIDE SEQUENCE [LARGE SCALE GENOMIC DNA]</scope>
    <source>
        <strain evidence="10 11">CBS 117618</strain>
    </source>
</reference>
<evidence type="ECO:0000259" key="9">
    <source>
        <dbReference type="PROSITE" id="PS50850"/>
    </source>
</evidence>
<dbReference type="InterPro" id="IPR050360">
    <property type="entry name" value="MFS_Sugar_Transporters"/>
</dbReference>
<dbReference type="VEuPathDB" id="FungiDB:BDV34DRAFT_214140"/>
<protein>
    <submittedName>
        <fullName evidence="10">General substrate transporter</fullName>
    </submittedName>
</protein>
<dbReference type="InterPro" id="IPR003663">
    <property type="entry name" value="Sugar/inositol_transpt"/>
</dbReference>
<dbReference type="AlphaFoldDB" id="A0A5N6DFM8"/>
<feature type="transmembrane region" description="Helical" evidence="8">
    <location>
        <begin position="12"/>
        <end position="35"/>
    </location>
</feature>
<evidence type="ECO:0000256" key="1">
    <source>
        <dbReference type="ARBA" id="ARBA00004141"/>
    </source>
</evidence>
<dbReference type="Gene3D" id="1.20.1250.20">
    <property type="entry name" value="MFS general substrate transporter like domains"/>
    <property type="match status" value="1"/>
</dbReference>
<feature type="transmembrane region" description="Helical" evidence="8">
    <location>
        <begin position="379"/>
        <end position="401"/>
    </location>
</feature>
<evidence type="ECO:0000256" key="2">
    <source>
        <dbReference type="ARBA" id="ARBA00010992"/>
    </source>
</evidence>
<dbReference type="Proteomes" id="UP000326532">
    <property type="component" value="Unassembled WGS sequence"/>
</dbReference>
<name>A0A5N6DFM8_ASPPA</name>
<feature type="transmembrane region" description="Helical" evidence="8">
    <location>
        <begin position="155"/>
        <end position="179"/>
    </location>
</feature>
<evidence type="ECO:0000256" key="5">
    <source>
        <dbReference type="ARBA" id="ARBA00022989"/>
    </source>
</evidence>
<feature type="domain" description="Major facilitator superfamily (MFS) profile" evidence="9">
    <location>
        <begin position="17"/>
        <end position="466"/>
    </location>
</feature>
<dbReference type="Pfam" id="PF00083">
    <property type="entry name" value="Sugar_tr"/>
    <property type="match status" value="1"/>
</dbReference>